<feature type="domain" description="OmpR/PhoB-type" evidence="10">
    <location>
        <begin position="124"/>
        <end position="219"/>
    </location>
</feature>
<feature type="region of interest" description="Disordered" evidence="8">
    <location>
        <begin position="228"/>
        <end position="269"/>
    </location>
</feature>
<dbReference type="InterPro" id="IPR001867">
    <property type="entry name" value="OmpR/PhoB-type_DNA-bd"/>
</dbReference>
<gene>
    <name evidence="11" type="ORF">FB467_0764</name>
</gene>
<dbReference type="EMBL" id="VFOP01000001">
    <property type="protein sequence ID" value="TQL49678.1"/>
    <property type="molecule type" value="Genomic_DNA"/>
</dbReference>
<keyword evidence="5" id="KW-0804">Transcription</keyword>
<dbReference type="SUPFAM" id="SSF52172">
    <property type="entry name" value="CheY-like"/>
    <property type="match status" value="1"/>
</dbReference>
<feature type="DNA-binding region" description="OmpR/PhoB-type" evidence="7">
    <location>
        <begin position="124"/>
        <end position="219"/>
    </location>
</feature>
<dbReference type="InterPro" id="IPR039420">
    <property type="entry name" value="WalR-like"/>
</dbReference>
<evidence type="ECO:0000256" key="8">
    <source>
        <dbReference type="SAM" id="MobiDB-lite"/>
    </source>
</evidence>
<dbReference type="Pfam" id="PF00486">
    <property type="entry name" value="Trans_reg_C"/>
    <property type="match status" value="1"/>
</dbReference>
<dbReference type="InterPro" id="IPR001789">
    <property type="entry name" value="Sig_transdc_resp-reg_receiver"/>
</dbReference>
<dbReference type="GO" id="GO:0006355">
    <property type="term" value="P:regulation of DNA-templated transcription"/>
    <property type="evidence" value="ECO:0007669"/>
    <property type="project" value="InterPro"/>
</dbReference>
<dbReference type="Gene3D" id="6.10.250.690">
    <property type="match status" value="1"/>
</dbReference>
<dbReference type="PROSITE" id="PS51755">
    <property type="entry name" value="OMPR_PHOB"/>
    <property type="match status" value="1"/>
</dbReference>
<reference evidence="11 12" key="1">
    <citation type="submission" date="2019-06" db="EMBL/GenBank/DDBJ databases">
        <title>Sequencing the genomes of 1000 actinobacteria strains.</title>
        <authorList>
            <person name="Klenk H.-P."/>
        </authorList>
    </citation>
    <scope>NUCLEOTIDE SEQUENCE [LARGE SCALE GENOMIC DNA]</scope>
    <source>
        <strain evidence="11 12">DSM 12335</strain>
    </source>
</reference>
<keyword evidence="4 7" id="KW-0238">DNA-binding</keyword>
<proteinExistence type="predicted"/>
<keyword evidence="3" id="KW-0805">Transcription regulation</keyword>
<dbReference type="OrthoDB" id="3197131at2"/>
<evidence type="ECO:0000259" key="10">
    <source>
        <dbReference type="PROSITE" id="PS51755"/>
    </source>
</evidence>
<accession>A0A542YNK2</accession>
<feature type="compositionally biased region" description="Low complexity" evidence="8">
    <location>
        <begin position="232"/>
        <end position="246"/>
    </location>
</feature>
<evidence type="ECO:0000256" key="5">
    <source>
        <dbReference type="ARBA" id="ARBA00023163"/>
    </source>
</evidence>
<comment type="caution">
    <text evidence="11">The sequence shown here is derived from an EMBL/GenBank/DDBJ whole genome shotgun (WGS) entry which is preliminary data.</text>
</comment>
<evidence type="ECO:0000256" key="2">
    <source>
        <dbReference type="ARBA" id="ARBA00023012"/>
    </source>
</evidence>
<evidence type="ECO:0000256" key="1">
    <source>
        <dbReference type="ARBA" id="ARBA00022553"/>
    </source>
</evidence>
<evidence type="ECO:0000256" key="7">
    <source>
        <dbReference type="PROSITE-ProRule" id="PRU01091"/>
    </source>
</evidence>
<dbReference type="GO" id="GO:0005829">
    <property type="term" value="C:cytosol"/>
    <property type="evidence" value="ECO:0007669"/>
    <property type="project" value="TreeGrafter"/>
</dbReference>
<evidence type="ECO:0000256" key="3">
    <source>
        <dbReference type="ARBA" id="ARBA00023015"/>
    </source>
</evidence>
<dbReference type="Proteomes" id="UP000319516">
    <property type="component" value="Unassembled WGS sequence"/>
</dbReference>
<dbReference type="CDD" id="cd00383">
    <property type="entry name" value="trans_reg_C"/>
    <property type="match status" value="1"/>
</dbReference>
<dbReference type="InterPro" id="IPR036388">
    <property type="entry name" value="WH-like_DNA-bd_sf"/>
</dbReference>
<dbReference type="RefSeq" id="WP_141783905.1">
    <property type="nucleotide sequence ID" value="NZ_BAAAIK010000003.1"/>
</dbReference>
<evidence type="ECO:0000259" key="9">
    <source>
        <dbReference type="PROSITE" id="PS50110"/>
    </source>
</evidence>
<keyword evidence="12" id="KW-1185">Reference proteome</keyword>
<comment type="caution">
    <text evidence="6">Lacks conserved residue(s) required for the propagation of feature annotation.</text>
</comment>
<dbReference type="PANTHER" id="PTHR48111">
    <property type="entry name" value="REGULATOR OF RPOS"/>
    <property type="match status" value="1"/>
</dbReference>
<evidence type="ECO:0000256" key="6">
    <source>
        <dbReference type="PROSITE-ProRule" id="PRU00169"/>
    </source>
</evidence>
<dbReference type="AlphaFoldDB" id="A0A542YNK2"/>
<evidence type="ECO:0000313" key="12">
    <source>
        <dbReference type="Proteomes" id="UP000319516"/>
    </source>
</evidence>
<dbReference type="InterPro" id="IPR011006">
    <property type="entry name" value="CheY-like_superfamily"/>
</dbReference>
<sequence>MPLVALLADDGLIGRSARFCLAQDGLAVLEAETPEDLLGVSGRTRPTLAVAMISLLPDPVATSRDLFPSGIPLLLLSGQPLDPHAETSYLRAGADDVVVAPFHPSVFQSRVEALLRRATRWQVTRRLEFDRLVVDLDDRIAWVGGRALDLTRTEFDLLAALMSRPLHIQTRRELAEQIGLRTEDASVAPHLSRLRRKVTEAGGPHIGQAIRGIGLRLTSTYRAPSVTAGFSAPMTTAPMATTQDPTAAPPEPSTGPDPATGSRSGPEFG</sequence>
<dbReference type="GO" id="GO:0000976">
    <property type="term" value="F:transcription cis-regulatory region binding"/>
    <property type="evidence" value="ECO:0007669"/>
    <property type="project" value="TreeGrafter"/>
</dbReference>
<evidence type="ECO:0000256" key="4">
    <source>
        <dbReference type="ARBA" id="ARBA00023125"/>
    </source>
</evidence>
<dbReference type="PANTHER" id="PTHR48111:SF1">
    <property type="entry name" value="TWO-COMPONENT RESPONSE REGULATOR ORR33"/>
    <property type="match status" value="1"/>
</dbReference>
<name>A0A542YNK2_9MICO</name>
<dbReference type="SUPFAM" id="SSF46894">
    <property type="entry name" value="C-terminal effector domain of the bipartite response regulators"/>
    <property type="match status" value="1"/>
</dbReference>
<feature type="domain" description="Response regulatory" evidence="9">
    <location>
        <begin position="3"/>
        <end position="115"/>
    </location>
</feature>
<organism evidence="11 12">
    <name type="scientific">Ornithinicoccus hortensis</name>
    <dbReference type="NCBI Taxonomy" id="82346"/>
    <lineage>
        <taxon>Bacteria</taxon>
        <taxon>Bacillati</taxon>
        <taxon>Actinomycetota</taxon>
        <taxon>Actinomycetes</taxon>
        <taxon>Micrococcales</taxon>
        <taxon>Intrasporangiaceae</taxon>
        <taxon>Ornithinicoccus</taxon>
    </lineage>
</organism>
<dbReference type="GO" id="GO:0000156">
    <property type="term" value="F:phosphorelay response regulator activity"/>
    <property type="evidence" value="ECO:0007669"/>
    <property type="project" value="TreeGrafter"/>
</dbReference>
<keyword evidence="1" id="KW-0597">Phosphoprotein</keyword>
<dbReference type="SMART" id="SM00862">
    <property type="entry name" value="Trans_reg_C"/>
    <property type="match status" value="1"/>
</dbReference>
<dbReference type="Gene3D" id="1.10.10.10">
    <property type="entry name" value="Winged helix-like DNA-binding domain superfamily/Winged helix DNA-binding domain"/>
    <property type="match status" value="1"/>
</dbReference>
<dbReference type="InterPro" id="IPR016032">
    <property type="entry name" value="Sig_transdc_resp-reg_C-effctor"/>
</dbReference>
<dbReference type="PROSITE" id="PS50110">
    <property type="entry name" value="RESPONSE_REGULATORY"/>
    <property type="match status" value="1"/>
</dbReference>
<evidence type="ECO:0000313" key="11">
    <source>
        <dbReference type="EMBL" id="TQL49678.1"/>
    </source>
</evidence>
<keyword evidence="2" id="KW-0902">Two-component regulatory system</keyword>
<dbReference type="GO" id="GO:0032993">
    <property type="term" value="C:protein-DNA complex"/>
    <property type="evidence" value="ECO:0007669"/>
    <property type="project" value="TreeGrafter"/>
</dbReference>
<protein>
    <submittedName>
        <fullName evidence="11">Two-component system response regulator MprA</fullName>
    </submittedName>
</protein>